<keyword evidence="12" id="KW-0418">Kinase</keyword>
<dbReference type="Pfam" id="PF00560">
    <property type="entry name" value="LRR_1"/>
    <property type="match status" value="6"/>
</dbReference>
<evidence type="ECO:0000256" key="10">
    <source>
        <dbReference type="ARBA" id="ARBA00023170"/>
    </source>
</evidence>
<evidence type="ECO:0000256" key="11">
    <source>
        <dbReference type="ARBA" id="ARBA00023180"/>
    </source>
</evidence>
<dbReference type="SUPFAM" id="SSF52058">
    <property type="entry name" value="L domain-like"/>
    <property type="match status" value="1"/>
</dbReference>
<gene>
    <name evidence="12" type="ORF">F3Y22_tig00110445pilonHSYRG00011</name>
</gene>
<keyword evidence="9" id="KW-0472">Membrane</keyword>
<keyword evidence="12" id="KW-0808">Transferase</keyword>
<keyword evidence="11" id="KW-0325">Glycoprotein</keyword>
<evidence type="ECO:0000256" key="1">
    <source>
        <dbReference type="ARBA" id="ARBA00004251"/>
    </source>
</evidence>
<dbReference type="Gene3D" id="3.80.10.10">
    <property type="entry name" value="Ribonuclease Inhibitor"/>
    <property type="match status" value="1"/>
</dbReference>
<evidence type="ECO:0000313" key="12">
    <source>
        <dbReference type="EMBL" id="KAE8704719.1"/>
    </source>
</evidence>
<protein>
    <submittedName>
        <fullName evidence="12">Serine-threonine protein kinase</fullName>
    </submittedName>
</protein>
<evidence type="ECO:0000256" key="7">
    <source>
        <dbReference type="ARBA" id="ARBA00022737"/>
    </source>
</evidence>
<evidence type="ECO:0000256" key="5">
    <source>
        <dbReference type="ARBA" id="ARBA00022692"/>
    </source>
</evidence>
<dbReference type="Proteomes" id="UP000436088">
    <property type="component" value="Unassembled WGS sequence"/>
</dbReference>
<comment type="subcellular location">
    <subcellularLocation>
        <location evidence="1">Cell membrane</location>
        <topology evidence="1">Single-pass type I membrane protein</topology>
    </subcellularLocation>
</comment>
<keyword evidence="4" id="KW-0433">Leucine-rich repeat</keyword>
<dbReference type="SMART" id="SM00369">
    <property type="entry name" value="LRR_TYP"/>
    <property type="match status" value="5"/>
</dbReference>
<sequence>MSKLQALSLTENQISGIIPSSLYKCKELRYLSLWNNSMEGSIPIGIGNLTMLEQLYLGRNNFKECIGNLSSSLLSLDLRMNNFHGKIPENFVEGCSLKSFLISNNQFEGSLPRSLGNCKELEFLDVGNNYLSDTFPNWLGNLDQLQVLDLRENRFYGKLDSSDVTFTRLRVIDLSHNNFGGYLPVNFFENLHAIREGNGKKVKPEYMEDVIAGGTVFIWPGPIPSSLGDLSELESLDLSSNKLHGRIPTEFTNLGFLEVLNLSHNNLMGPIPQGKQLETFSNDSYIGNLGLCGLPLSKSCDNDEGTPAKFDRDDDDDGLNWKFSILMGPSGGESRKLHCMVVGRPFSVAVSYLLLRRFFQTGPSCGPDFPVIRSFNRSHSFRDLFSAFRVIVDNNPIMNAETIAGRICQMTIIIFSIGGKRNQYPKAPIENDQEEKKFGVELATSRQQQQHSRYQVVAMEGRLQNTERKQHQIMTFLAKALRNPIFIQQFAQQRQVHGVEIGRNTDYQRVPAWRICNKKSSLWWSIMIKSRNKKNWLPSS</sequence>
<evidence type="ECO:0000256" key="2">
    <source>
        <dbReference type="ARBA" id="ARBA00009592"/>
    </source>
</evidence>
<dbReference type="PRINTS" id="PR00019">
    <property type="entry name" value="LEURICHRPT"/>
</dbReference>
<keyword evidence="8" id="KW-1133">Transmembrane helix</keyword>
<dbReference type="InterPro" id="IPR001611">
    <property type="entry name" value="Leu-rich_rpt"/>
</dbReference>
<reference evidence="12" key="1">
    <citation type="submission" date="2019-09" db="EMBL/GenBank/DDBJ databases">
        <title>Draft genome information of white flower Hibiscus syriacus.</title>
        <authorList>
            <person name="Kim Y.-M."/>
        </authorList>
    </citation>
    <scope>NUCLEOTIDE SEQUENCE [LARGE SCALE GENOMIC DNA]</scope>
    <source>
        <strain evidence="12">YM2019G1</strain>
    </source>
</reference>
<evidence type="ECO:0000256" key="8">
    <source>
        <dbReference type="ARBA" id="ARBA00022989"/>
    </source>
</evidence>
<evidence type="ECO:0000256" key="9">
    <source>
        <dbReference type="ARBA" id="ARBA00023136"/>
    </source>
</evidence>
<accession>A0A6A3AP93</accession>
<dbReference type="EMBL" id="VEPZ02000989">
    <property type="protein sequence ID" value="KAE8704719.1"/>
    <property type="molecule type" value="Genomic_DNA"/>
</dbReference>
<dbReference type="InterPro" id="IPR032675">
    <property type="entry name" value="LRR_dom_sf"/>
</dbReference>
<evidence type="ECO:0000256" key="4">
    <source>
        <dbReference type="ARBA" id="ARBA00022614"/>
    </source>
</evidence>
<keyword evidence="6" id="KW-0732">Signal</keyword>
<dbReference type="PANTHER" id="PTHR27004:SF439">
    <property type="entry name" value="LEUCINE-RICH REPEAT-CONTAINING N-TERMINAL PLANT-TYPE DOMAIN-CONTAINING PROTEIN"/>
    <property type="match status" value="1"/>
</dbReference>
<proteinExistence type="inferred from homology"/>
<dbReference type="FunFam" id="3.80.10.10:FF:000041">
    <property type="entry name" value="LRR receptor-like serine/threonine-protein kinase ERECTA"/>
    <property type="match status" value="1"/>
</dbReference>
<organism evidence="12 13">
    <name type="scientific">Hibiscus syriacus</name>
    <name type="common">Rose of Sharon</name>
    <dbReference type="NCBI Taxonomy" id="106335"/>
    <lineage>
        <taxon>Eukaryota</taxon>
        <taxon>Viridiplantae</taxon>
        <taxon>Streptophyta</taxon>
        <taxon>Embryophyta</taxon>
        <taxon>Tracheophyta</taxon>
        <taxon>Spermatophyta</taxon>
        <taxon>Magnoliopsida</taxon>
        <taxon>eudicotyledons</taxon>
        <taxon>Gunneridae</taxon>
        <taxon>Pentapetalae</taxon>
        <taxon>rosids</taxon>
        <taxon>malvids</taxon>
        <taxon>Malvales</taxon>
        <taxon>Malvaceae</taxon>
        <taxon>Malvoideae</taxon>
        <taxon>Hibiscus</taxon>
    </lineage>
</organism>
<evidence type="ECO:0000256" key="6">
    <source>
        <dbReference type="ARBA" id="ARBA00022729"/>
    </source>
</evidence>
<keyword evidence="13" id="KW-1185">Reference proteome</keyword>
<comment type="similarity">
    <text evidence="2">Belongs to the RLP family.</text>
</comment>
<dbReference type="GO" id="GO:0016301">
    <property type="term" value="F:kinase activity"/>
    <property type="evidence" value="ECO:0007669"/>
    <property type="project" value="UniProtKB-KW"/>
</dbReference>
<keyword evidence="7" id="KW-0677">Repeat</keyword>
<comment type="caution">
    <text evidence="12">The sequence shown here is derived from an EMBL/GenBank/DDBJ whole genome shotgun (WGS) entry which is preliminary data.</text>
</comment>
<dbReference type="AlphaFoldDB" id="A0A6A3AP93"/>
<keyword evidence="5" id="KW-0812">Transmembrane</keyword>
<evidence type="ECO:0000313" key="13">
    <source>
        <dbReference type="Proteomes" id="UP000436088"/>
    </source>
</evidence>
<dbReference type="GO" id="GO:0005886">
    <property type="term" value="C:plasma membrane"/>
    <property type="evidence" value="ECO:0007669"/>
    <property type="project" value="UniProtKB-SubCell"/>
</dbReference>
<dbReference type="PANTHER" id="PTHR27004">
    <property type="entry name" value="RECEPTOR-LIKE PROTEIN 12 ISOFORM X1"/>
    <property type="match status" value="1"/>
</dbReference>
<keyword evidence="10" id="KW-0675">Receptor</keyword>
<dbReference type="Pfam" id="PF13855">
    <property type="entry name" value="LRR_8"/>
    <property type="match status" value="1"/>
</dbReference>
<dbReference type="InterPro" id="IPR003591">
    <property type="entry name" value="Leu-rich_rpt_typical-subtyp"/>
</dbReference>
<keyword evidence="3" id="KW-1003">Cell membrane</keyword>
<name>A0A6A3AP93_HIBSY</name>
<evidence type="ECO:0000256" key="3">
    <source>
        <dbReference type="ARBA" id="ARBA00022475"/>
    </source>
</evidence>